<dbReference type="GO" id="GO:0005524">
    <property type="term" value="F:ATP binding"/>
    <property type="evidence" value="ECO:0007669"/>
    <property type="project" value="UniProtKB-KW"/>
</dbReference>
<evidence type="ECO:0000256" key="7">
    <source>
        <dbReference type="ARBA" id="ARBA00022840"/>
    </source>
</evidence>
<reference evidence="12 13" key="1">
    <citation type="submission" date="2020-08" db="EMBL/GenBank/DDBJ databases">
        <title>Clostridia isolated from Swiss meat.</title>
        <authorList>
            <person name="Wambui J."/>
            <person name="Stevens M.J.A."/>
            <person name="Stephan R."/>
        </authorList>
    </citation>
    <scope>NUCLEOTIDE SEQUENCE [LARGE SCALE GENOMIC DNA]</scope>
    <source>
        <strain evidence="12 13">CM001</strain>
    </source>
</reference>
<proteinExistence type="predicted"/>
<feature type="domain" description="PAS" evidence="11">
    <location>
        <begin position="405"/>
        <end position="474"/>
    </location>
</feature>
<dbReference type="InterPro" id="IPR000014">
    <property type="entry name" value="PAS"/>
</dbReference>
<dbReference type="InterPro" id="IPR005467">
    <property type="entry name" value="His_kinase_dom"/>
</dbReference>
<evidence type="ECO:0000256" key="6">
    <source>
        <dbReference type="ARBA" id="ARBA00022777"/>
    </source>
</evidence>
<dbReference type="PANTHER" id="PTHR43547">
    <property type="entry name" value="TWO-COMPONENT HISTIDINE KINASE"/>
    <property type="match status" value="1"/>
</dbReference>
<keyword evidence="6 12" id="KW-0418">Kinase</keyword>
<dbReference type="GO" id="GO:0000155">
    <property type="term" value="F:phosphorelay sensor kinase activity"/>
    <property type="evidence" value="ECO:0007669"/>
    <property type="project" value="InterPro"/>
</dbReference>
<dbReference type="Gene3D" id="3.30.565.10">
    <property type="entry name" value="Histidine kinase-like ATPase, C-terminal domain"/>
    <property type="match status" value="1"/>
</dbReference>
<dbReference type="Gene3D" id="1.10.287.130">
    <property type="match status" value="1"/>
</dbReference>
<dbReference type="GO" id="GO:0006355">
    <property type="term" value="P:regulation of DNA-templated transcription"/>
    <property type="evidence" value="ECO:0007669"/>
    <property type="project" value="InterPro"/>
</dbReference>
<keyword evidence="4" id="KW-0808">Transferase</keyword>
<dbReference type="FunFam" id="3.30.565.10:FF:000037">
    <property type="entry name" value="Hybrid sensor histidine kinase/response regulator"/>
    <property type="match status" value="1"/>
</dbReference>
<feature type="transmembrane region" description="Helical" evidence="9">
    <location>
        <begin position="243"/>
        <end position="267"/>
    </location>
</feature>
<feature type="transmembrane region" description="Helical" evidence="9">
    <location>
        <begin position="24"/>
        <end position="43"/>
    </location>
</feature>
<evidence type="ECO:0000256" key="3">
    <source>
        <dbReference type="ARBA" id="ARBA00022553"/>
    </source>
</evidence>
<dbReference type="PROSITE" id="PS50109">
    <property type="entry name" value="HIS_KIN"/>
    <property type="match status" value="1"/>
</dbReference>
<sequence>MDIGMEMSLINTKDKKLINRKIKIVLLLSIITISIFIINLINIDKVNIFSNEMCSSIISINYVLAFMAVITCWLYYYMYKKDEFFVITLLYISIVSEYLCETIFMIKSEQVSKMIGLLIFTSIFRMILITLIIKEDNKLTKWLNKRRELSVIISVVVTVALILLEIHFKYSKLIISSRNVIIILNLGIIVYYSIVMTILAIKIIKESDFIWGIIIASINMFILRKIYSIMGVYNFNFNVNVNLYFWCKIFTACGFFILIIGLFIEIVSRVKENEALKEELQVFYNLTEQNPINNVIMYNEKNEVIYANRLMRDNGYSEGNDKNNTYKNINILNNNIDIKEINQININNQKNSKNVYFKDIIFLKSGSIIKLDIRQVEINKAKSRRVVSFRDITEDYKRNREIKINENKFITMTESIKDIIYTLDLDGNITYVNTMVEQVVGYSKEELIGEKYNILLDEIQESTYNFLKNNYKDSAFMEHDVVCKDKSIIVMESVVSRIYTDNNELVGHVIVSRDISYRNEFEYLKLKYNEMKAYDKIRNEFFANLSHEIRTPINIIYSCFQLLSIQKENGAESLASYYNKYERTIKQNCFRMLRLVNNLIDISKIDSGFIKMKFGNHNIINLVEDITLSIVPYVEAKKINIMFDTEVEELEIKCDPDEIERVMLNIISNAIKFNDVGGNIFVNISVNETWVEISVKDTGIGVSKELREYIFERFIQSDKSLNRKKEGSGIGLALVKSLVELHNGEVYLNDNEGKGSEFIVKLPNIICENIQEEVKNISGNNSKPTEEKISIELSDIYDLL</sequence>
<dbReference type="SUPFAM" id="SSF55874">
    <property type="entry name" value="ATPase domain of HSP90 chaperone/DNA topoisomerase II/histidine kinase"/>
    <property type="match status" value="1"/>
</dbReference>
<dbReference type="InterPro" id="IPR003594">
    <property type="entry name" value="HATPase_dom"/>
</dbReference>
<evidence type="ECO:0000259" key="11">
    <source>
        <dbReference type="PROSITE" id="PS50112"/>
    </source>
</evidence>
<keyword evidence="8" id="KW-0902">Two-component regulatory system</keyword>
<dbReference type="SMART" id="SM00091">
    <property type="entry name" value="PAS"/>
    <property type="match status" value="1"/>
</dbReference>
<keyword evidence="7" id="KW-0067">ATP-binding</keyword>
<evidence type="ECO:0000256" key="2">
    <source>
        <dbReference type="ARBA" id="ARBA00012438"/>
    </source>
</evidence>
<keyword evidence="9" id="KW-0472">Membrane</keyword>
<dbReference type="CDD" id="cd00130">
    <property type="entry name" value="PAS"/>
    <property type="match status" value="1"/>
</dbReference>
<dbReference type="InterPro" id="IPR003661">
    <property type="entry name" value="HisK_dim/P_dom"/>
</dbReference>
<dbReference type="AlphaFoldDB" id="A0A7X0SD66"/>
<dbReference type="InterPro" id="IPR035965">
    <property type="entry name" value="PAS-like_dom_sf"/>
</dbReference>
<keyword evidence="3" id="KW-0597">Phosphoprotein</keyword>
<name>A0A7X0SD66_9CLOT</name>
<feature type="domain" description="Histidine kinase" evidence="10">
    <location>
        <begin position="544"/>
        <end position="766"/>
    </location>
</feature>
<dbReference type="SUPFAM" id="SSF47384">
    <property type="entry name" value="Homodimeric domain of signal transducing histidine kinase"/>
    <property type="match status" value="1"/>
</dbReference>
<dbReference type="PRINTS" id="PR00344">
    <property type="entry name" value="BCTRLSENSOR"/>
</dbReference>
<feature type="transmembrane region" description="Helical" evidence="9">
    <location>
        <begin position="55"/>
        <end position="77"/>
    </location>
</feature>
<evidence type="ECO:0000259" key="10">
    <source>
        <dbReference type="PROSITE" id="PS50109"/>
    </source>
</evidence>
<dbReference type="Pfam" id="PF02518">
    <property type="entry name" value="HATPase_c"/>
    <property type="match status" value="1"/>
</dbReference>
<dbReference type="Proteomes" id="UP000585258">
    <property type="component" value="Unassembled WGS sequence"/>
</dbReference>
<keyword evidence="5" id="KW-0547">Nucleotide-binding</keyword>
<comment type="catalytic activity">
    <reaction evidence="1">
        <text>ATP + protein L-histidine = ADP + protein N-phospho-L-histidine.</text>
        <dbReference type="EC" id="2.7.13.3"/>
    </reaction>
</comment>
<dbReference type="SUPFAM" id="SSF55785">
    <property type="entry name" value="PYP-like sensor domain (PAS domain)"/>
    <property type="match status" value="1"/>
</dbReference>
<feature type="transmembrane region" description="Helical" evidence="9">
    <location>
        <begin position="84"/>
        <end position="106"/>
    </location>
</feature>
<evidence type="ECO:0000256" key="8">
    <source>
        <dbReference type="ARBA" id="ARBA00023012"/>
    </source>
</evidence>
<evidence type="ECO:0000313" key="13">
    <source>
        <dbReference type="Proteomes" id="UP000585258"/>
    </source>
</evidence>
<evidence type="ECO:0000256" key="9">
    <source>
        <dbReference type="SAM" id="Phobius"/>
    </source>
</evidence>
<dbReference type="SMART" id="SM00387">
    <property type="entry name" value="HATPase_c"/>
    <property type="match status" value="1"/>
</dbReference>
<dbReference type="CDD" id="cd00082">
    <property type="entry name" value="HisKA"/>
    <property type="match status" value="1"/>
</dbReference>
<dbReference type="PROSITE" id="PS50112">
    <property type="entry name" value="PAS"/>
    <property type="match status" value="1"/>
</dbReference>
<protein>
    <recommendedName>
        <fullName evidence="2">histidine kinase</fullName>
        <ecNumber evidence="2">2.7.13.3</ecNumber>
    </recommendedName>
</protein>
<dbReference type="InterPro" id="IPR036097">
    <property type="entry name" value="HisK_dim/P_sf"/>
</dbReference>
<evidence type="ECO:0000256" key="5">
    <source>
        <dbReference type="ARBA" id="ARBA00022741"/>
    </source>
</evidence>
<evidence type="ECO:0000256" key="1">
    <source>
        <dbReference type="ARBA" id="ARBA00000085"/>
    </source>
</evidence>
<evidence type="ECO:0000313" key="12">
    <source>
        <dbReference type="EMBL" id="MBB6715369.1"/>
    </source>
</evidence>
<dbReference type="SMART" id="SM00388">
    <property type="entry name" value="HisKA"/>
    <property type="match status" value="1"/>
</dbReference>
<feature type="transmembrane region" description="Helical" evidence="9">
    <location>
        <begin position="180"/>
        <end position="201"/>
    </location>
</feature>
<dbReference type="EC" id="2.7.13.3" evidence="2"/>
<dbReference type="Pfam" id="PF00989">
    <property type="entry name" value="PAS"/>
    <property type="match status" value="1"/>
</dbReference>
<dbReference type="Gene3D" id="3.30.450.20">
    <property type="entry name" value="PAS domain"/>
    <property type="match status" value="1"/>
</dbReference>
<dbReference type="Pfam" id="PF00512">
    <property type="entry name" value="HisKA"/>
    <property type="match status" value="1"/>
</dbReference>
<feature type="transmembrane region" description="Helical" evidence="9">
    <location>
        <begin position="208"/>
        <end position="227"/>
    </location>
</feature>
<dbReference type="InterPro" id="IPR004358">
    <property type="entry name" value="Sig_transdc_His_kin-like_C"/>
</dbReference>
<dbReference type="InterPro" id="IPR036890">
    <property type="entry name" value="HATPase_C_sf"/>
</dbReference>
<dbReference type="PANTHER" id="PTHR43547:SF2">
    <property type="entry name" value="HYBRID SIGNAL TRANSDUCTION HISTIDINE KINASE C"/>
    <property type="match status" value="1"/>
</dbReference>
<evidence type="ECO:0000256" key="4">
    <source>
        <dbReference type="ARBA" id="ARBA00022679"/>
    </source>
</evidence>
<comment type="caution">
    <text evidence="12">The sequence shown here is derived from an EMBL/GenBank/DDBJ whole genome shotgun (WGS) entry which is preliminary data.</text>
</comment>
<dbReference type="EMBL" id="JACKWY010000006">
    <property type="protein sequence ID" value="MBB6715369.1"/>
    <property type="molecule type" value="Genomic_DNA"/>
</dbReference>
<accession>A0A7X0SD66</accession>
<keyword evidence="9" id="KW-1133">Transmembrane helix</keyword>
<organism evidence="12 13">
    <name type="scientific">Clostridium gasigenes</name>
    <dbReference type="NCBI Taxonomy" id="94869"/>
    <lineage>
        <taxon>Bacteria</taxon>
        <taxon>Bacillati</taxon>
        <taxon>Bacillota</taxon>
        <taxon>Clostridia</taxon>
        <taxon>Eubacteriales</taxon>
        <taxon>Clostridiaceae</taxon>
        <taxon>Clostridium</taxon>
    </lineage>
</organism>
<feature type="transmembrane region" description="Helical" evidence="9">
    <location>
        <begin position="112"/>
        <end position="133"/>
    </location>
</feature>
<dbReference type="NCBIfam" id="TIGR00229">
    <property type="entry name" value="sensory_box"/>
    <property type="match status" value="1"/>
</dbReference>
<feature type="transmembrane region" description="Helical" evidence="9">
    <location>
        <begin position="149"/>
        <end position="168"/>
    </location>
</feature>
<dbReference type="InterPro" id="IPR013767">
    <property type="entry name" value="PAS_fold"/>
</dbReference>
<keyword evidence="9" id="KW-0812">Transmembrane</keyword>
<gene>
    <name evidence="12" type="ORF">H7E68_11685</name>
</gene>